<evidence type="ECO:0000313" key="16">
    <source>
        <dbReference type="RefSeq" id="XP_040929803.1"/>
    </source>
</evidence>
<evidence type="ECO:0000313" key="13">
    <source>
        <dbReference type="RefSeq" id="XP_029029567.1"/>
    </source>
</evidence>
<dbReference type="PANTHER" id="PTHR14340:SF4">
    <property type="entry name" value="MICROFIBRIL-ASSOCIATED GLYCOPROTEIN 3"/>
    <property type="match status" value="1"/>
</dbReference>
<organism evidence="12 15">
    <name type="scientific">Betta splendens</name>
    <name type="common">Siamese fighting fish</name>
    <dbReference type="NCBI Taxonomy" id="158456"/>
    <lineage>
        <taxon>Eukaryota</taxon>
        <taxon>Metazoa</taxon>
        <taxon>Chordata</taxon>
        <taxon>Craniata</taxon>
        <taxon>Vertebrata</taxon>
        <taxon>Euteleostomi</taxon>
        <taxon>Actinopterygii</taxon>
        <taxon>Neopterygii</taxon>
        <taxon>Teleostei</taxon>
        <taxon>Neoteleostei</taxon>
        <taxon>Acanthomorphata</taxon>
        <taxon>Anabantaria</taxon>
        <taxon>Anabantiformes</taxon>
        <taxon>Anabantoidei</taxon>
        <taxon>Osphronemidae</taxon>
        <taxon>Betta</taxon>
    </lineage>
</organism>
<feature type="domain" description="Ig-like" evidence="11">
    <location>
        <begin position="39"/>
        <end position="114"/>
    </location>
</feature>
<reference evidence="13 14" key="1">
    <citation type="submission" date="2025-04" db="UniProtKB">
        <authorList>
            <consortium name="RefSeq"/>
        </authorList>
    </citation>
    <scope>IDENTIFICATION</scope>
</reference>
<keyword evidence="4" id="KW-0325">Glycoprotein</keyword>
<dbReference type="InterPro" id="IPR003598">
    <property type="entry name" value="Ig_sub2"/>
</dbReference>
<dbReference type="Pfam" id="PF13927">
    <property type="entry name" value="Ig_3"/>
    <property type="match status" value="1"/>
</dbReference>
<dbReference type="SMART" id="SM00409">
    <property type="entry name" value="IG"/>
    <property type="match status" value="1"/>
</dbReference>
<dbReference type="SMART" id="SM00408">
    <property type="entry name" value="IGc2"/>
    <property type="match status" value="1"/>
</dbReference>
<protein>
    <recommendedName>
        <fullName evidence="7">Microfibril-associated glycoprotein 3</fullName>
    </recommendedName>
</protein>
<name>A0A6P7PKW9_BETSP</name>
<evidence type="ECO:0000256" key="9">
    <source>
        <dbReference type="SAM" id="Phobius"/>
    </source>
</evidence>
<feature type="transmembrane region" description="Helical" evidence="9">
    <location>
        <begin position="126"/>
        <end position="149"/>
    </location>
</feature>
<evidence type="ECO:0000259" key="11">
    <source>
        <dbReference type="PROSITE" id="PS50835"/>
    </source>
</evidence>
<dbReference type="AlphaFoldDB" id="A0A6P7PKW9"/>
<feature type="chain" id="PRO_5044651909" description="Microfibril-associated glycoprotein 3" evidence="10">
    <location>
        <begin position="21"/>
        <end position="281"/>
    </location>
</feature>
<evidence type="ECO:0000256" key="3">
    <source>
        <dbReference type="ARBA" id="ARBA00023136"/>
    </source>
</evidence>
<dbReference type="InterPro" id="IPR007110">
    <property type="entry name" value="Ig-like_dom"/>
</dbReference>
<dbReference type="PROSITE" id="PS50835">
    <property type="entry name" value="IG_LIKE"/>
    <property type="match status" value="1"/>
</dbReference>
<dbReference type="SUPFAM" id="SSF48726">
    <property type="entry name" value="Immunoglobulin"/>
    <property type="match status" value="1"/>
</dbReference>
<evidence type="ECO:0000256" key="2">
    <source>
        <dbReference type="ARBA" id="ARBA00022475"/>
    </source>
</evidence>
<keyword evidence="9" id="KW-1133">Transmembrane helix</keyword>
<gene>
    <name evidence="13 14 15 16 17" type="primary">LOC114869460</name>
</gene>
<feature type="region of interest" description="Disordered" evidence="8">
    <location>
        <begin position="234"/>
        <end position="281"/>
    </location>
</feature>
<dbReference type="Proteomes" id="UP000515150">
    <property type="component" value="Chromosome 14"/>
</dbReference>
<feature type="signal peptide" evidence="10">
    <location>
        <begin position="1"/>
        <end position="20"/>
    </location>
</feature>
<evidence type="ECO:0000256" key="5">
    <source>
        <dbReference type="ARBA" id="ARBA00023319"/>
    </source>
</evidence>
<dbReference type="InterPro" id="IPR013783">
    <property type="entry name" value="Ig-like_fold"/>
</dbReference>
<evidence type="ECO:0000256" key="6">
    <source>
        <dbReference type="ARBA" id="ARBA00049640"/>
    </source>
</evidence>
<dbReference type="GeneID" id="114869460"/>
<evidence type="ECO:0000313" key="12">
    <source>
        <dbReference type="Proteomes" id="UP000515150"/>
    </source>
</evidence>
<keyword evidence="5" id="KW-0393">Immunoglobulin domain</keyword>
<comment type="subcellular location">
    <subcellularLocation>
        <location evidence="1">Cell membrane</location>
        <topology evidence="1">Single-pass type I membrane protein</topology>
    </subcellularLocation>
</comment>
<evidence type="ECO:0000313" key="17">
    <source>
        <dbReference type="RefSeq" id="XP_040929804.1"/>
    </source>
</evidence>
<dbReference type="KEGG" id="bspl:114869460"/>
<dbReference type="RefSeq" id="XP_040929804.1">
    <property type="nucleotide sequence ID" value="XM_041073870.2"/>
</dbReference>
<feature type="compositionally biased region" description="Basic and acidic residues" evidence="8">
    <location>
        <begin position="259"/>
        <end position="281"/>
    </location>
</feature>
<keyword evidence="2" id="KW-1003">Cell membrane</keyword>
<evidence type="ECO:0000256" key="1">
    <source>
        <dbReference type="ARBA" id="ARBA00004251"/>
    </source>
</evidence>
<dbReference type="InterPro" id="IPR003599">
    <property type="entry name" value="Ig_sub"/>
</dbReference>
<keyword evidence="10" id="KW-0732">Signal</keyword>
<keyword evidence="12" id="KW-1185">Reference proteome</keyword>
<dbReference type="GO" id="GO:0005886">
    <property type="term" value="C:plasma membrane"/>
    <property type="evidence" value="ECO:0007669"/>
    <property type="project" value="UniProtKB-SubCell"/>
</dbReference>
<dbReference type="RefSeq" id="XP_029029570.1">
    <property type="nucleotide sequence ID" value="XM_029173737.3"/>
</dbReference>
<dbReference type="InterPro" id="IPR036179">
    <property type="entry name" value="Ig-like_dom_sf"/>
</dbReference>
<dbReference type="RefSeq" id="XP_029029567.1">
    <property type="nucleotide sequence ID" value="XM_029173734.3"/>
</dbReference>
<proteinExistence type="predicted"/>
<dbReference type="OrthoDB" id="8611351at2759"/>
<evidence type="ECO:0000313" key="15">
    <source>
        <dbReference type="RefSeq" id="XP_029029570.1"/>
    </source>
</evidence>
<evidence type="ECO:0000256" key="7">
    <source>
        <dbReference type="ARBA" id="ARBA00049731"/>
    </source>
</evidence>
<accession>A0A6P7PKW9</accession>
<evidence type="ECO:0000256" key="10">
    <source>
        <dbReference type="SAM" id="SignalP"/>
    </source>
</evidence>
<dbReference type="RefSeq" id="XP_029029569.1">
    <property type="nucleotide sequence ID" value="XM_029173736.2"/>
</dbReference>
<keyword evidence="3 9" id="KW-0472">Membrane</keyword>
<evidence type="ECO:0000256" key="8">
    <source>
        <dbReference type="SAM" id="MobiDB-lite"/>
    </source>
</evidence>
<sequence>MPAPPTRQLLLLLLAGCSGGAQNQSHADAAPPAWADGVPSSREVVLREGSSALIPCNVTGSRRDVQWYHPKGRLLGAGGKWQIQDNGDLNITAVSFEDRGRYACVASGGRYAVSVRVAYAHSGLGLYYVIICLVAFAITMVLNVARVCMVSSHLKKTERAINDFFRTEGAEKLQKALEVAKRIPIVTSARTLELAKVTHFKTREFARHMEELGRSVPLPPLILNCRASVEEAVETGSLVPDAAEPPHGPPRPQGAEGPEAERVGAARDAAEPARVTYESHA</sequence>
<comment type="function">
    <text evidence="6">Component of the elastin-associated microfibrils.</text>
</comment>
<evidence type="ECO:0000256" key="4">
    <source>
        <dbReference type="ARBA" id="ARBA00023180"/>
    </source>
</evidence>
<dbReference type="Gene3D" id="2.60.40.10">
    <property type="entry name" value="Immunoglobulins"/>
    <property type="match status" value="1"/>
</dbReference>
<keyword evidence="9" id="KW-0812">Transmembrane</keyword>
<evidence type="ECO:0000313" key="14">
    <source>
        <dbReference type="RefSeq" id="XP_029029569.1"/>
    </source>
</evidence>
<dbReference type="PANTHER" id="PTHR14340">
    <property type="entry name" value="MICROFIBRIL-ASSOCIATED GLYCOPROTEIN 3"/>
    <property type="match status" value="1"/>
</dbReference>
<dbReference type="RefSeq" id="XP_040929803.1">
    <property type="nucleotide sequence ID" value="XM_041073869.2"/>
</dbReference>